<gene>
    <name evidence="1" type="ordered locus">KVU_1339</name>
</gene>
<name>F9Y8K9_KETVW</name>
<protein>
    <submittedName>
        <fullName evidence="1">Uncharacterized protein</fullName>
    </submittedName>
</protein>
<sequence>MMRECVEIKTPCRSLLEHPHPVALALCQPIAVGGRIWGFTFYERTM</sequence>
<reference evidence="1 2" key="1">
    <citation type="journal article" date="2011" name="J. Bacteriol.">
        <title>Complete genome sequence of the industrial strain Ketogulonicigenium vulgare WSH-001.</title>
        <authorList>
            <person name="Liu L."/>
            <person name="Li Y."/>
            <person name="Zhang J."/>
            <person name="Zhou Z."/>
            <person name="Liu J."/>
            <person name="Li X."/>
            <person name="Zhou J."/>
            <person name="Du G."/>
            <person name="Wang L."/>
            <person name="Chen J."/>
        </authorList>
    </citation>
    <scope>NUCLEOTIDE SEQUENCE [LARGE SCALE GENOMIC DNA]</scope>
    <source>
        <strain evidence="1 2">WSH-001</strain>
    </source>
</reference>
<proteinExistence type="predicted"/>
<evidence type="ECO:0000313" key="1">
    <source>
        <dbReference type="EMBL" id="AEM41178.1"/>
    </source>
</evidence>
<dbReference type="KEGG" id="kvl:KVU_1339"/>
<organism evidence="1 2">
    <name type="scientific">Ketogulonicigenium vulgare (strain WSH-001)</name>
    <dbReference type="NCBI Taxonomy" id="759362"/>
    <lineage>
        <taxon>Bacteria</taxon>
        <taxon>Pseudomonadati</taxon>
        <taxon>Pseudomonadota</taxon>
        <taxon>Alphaproteobacteria</taxon>
        <taxon>Rhodobacterales</taxon>
        <taxon>Roseobacteraceae</taxon>
        <taxon>Ketogulonicigenium</taxon>
    </lineage>
</organism>
<dbReference type="Proteomes" id="UP000000692">
    <property type="component" value="Chromosome"/>
</dbReference>
<dbReference type="HOGENOM" id="CLU_3200871_0_0_5"/>
<dbReference type="AlphaFoldDB" id="F9Y8K9"/>
<keyword evidence="2" id="KW-1185">Reference proteome</keyword>
<accession>F9Y8K9</accession>
<dbReference type="EMBL" id="CP002018">
    <property type="protein sequence ID" value="AEM41178.1"/>
    <property type="molecule type" value="Genomic_DNA"/>
</dbReference>
<evidence type="ECO:0000313" key="2">
    <source>
        <dbReference type="Proteomes" id="UP000000692"/>
    </source>
</evidence>